<dbReference type="PANTHER" id="PTHR46154:SF2">
    <property type="entry name" value="SOLUTE SYMPORTER FAMILY TRANSPORTER (AFU_ORTHOLOGUE AFUA_6G03200)"/>
    <property type="match status" value="1"/>
</dbReference>
<feature type="transmembrane region" description="Helical" evidence="7">
    <location>
        <begin position="251"/>
        <end position="268"/>
    </location>
</feature>
<evidence type="ECO:0000256" key="5">
    <source>
        <dbReference type="ARBA" id="ARBA00023136"/>
    </source>
</evidence>
<dbReference type="GO" id="GO:0005886">
    <property type="term" value="C:plasma membrane"/>
    <property type="evidence" value="ECO:0007669"/>
    <property type="project" value="TreeGrafter"/>
</dbReference>
<keyword evidence="5 7" id="KW-0472">Membrane</keyword>
<keyword evidence="4 7" id="KW-1133">Transmembrane helix</keyword>
<feature type="transmembrane region" description="Helical" evidence="7">
    <location>
        <begin position="288"/>
        <end position="310"/>
    </location>
</feature>
<feature type="transmembrane region" description="Helical" evidence="7">
    <location>
        <begin position="590"/>
        <end position="609"/>
    </location>
</feature>
<keyword evidence="9" id="KW-1185">Reference proteome</keyword>
<dbReference type="GO" id="GO:0015204">
    <property type="term" value="F:urea transmembrane transporter activity"/>
    <property type="evidence" value="ECO:0007669"/>
    <property type="project" value="InterPro"/>
</dbReference>
<dbReference type="AlphaFoldDB" id="A0A1B9GT83"/>
<reference evidence="8 9" key="1">
    <citation type="submission" date="2013-07" db="EMBL/GenBank/DDBJ databases">
        <title>The Genome Sequence of Cryptococcus heveanensis BCC8398.</title>
        <authorList>
            <consortium name="The Broad Institute Genome Sequencing Platform"/>
            <person name="Cuomo C."/>
            <person name="Litvintseva A."/>
            <person name="Chen Y."/>
            <person name="Heitman J."/>
            <person name="Sun S."/>
            <person name="Springer D."/>
            <person name="Dromer F."/>
            <person name="Young S.K."/>
            <person name="Zeng Q."/>
            <person name="Gargeya S."/>
            <person name="Fitzgerald M."/>
            <person name="Abouelleil A."/>
            <person name="Alvarado L."/>
            <person name="Berlin A.M."/>
            <person name="Chapman S.B."/>
            <person name="Dewar J."/>
            <person name="Goldberg J."/>
            <person name="Griggs A."/>
            <person name="Gujja S."/>
            <person name="Hansen M."/>
            <person name="Howarth C."/>
            <person name="Imamovic A."/>
            <person name="Larimer J."/>
            <person name="McCowan C."/>
            <person name="Murphy C."/>
            <person name="Pearson M."/>
            <person name="Priest M."/>
            <person name="Roberts A."/>
            <person name="Saif S."/>
            <person name="Shea T."/>
            <person name="Sykes S."/>
            <person name="Wortman J."/>
            <person name="Nusbaum C."/>
            <person name="Birren B."/>
        </authorList>
    </citation>
    <scope>NUCLEOTIDE SEQUENCE [LARGE SCALE GENOMIC DNA]</scope>
    <source>
        <strain evidence="8 9">BCC8398</strain>
    </source>
</reference>
<evidence type="ECO:0000313" key="9">
    <source>
        <dbReference type="Proteomes" id="UP000092666"/>
    </source>
</evidence>
<dbReference type="Proteomes" id="UP000092666">
    <property type="component" value="Unassembled WGS sequence"/>
</dbReference>
<feature type="transmembrane region" description="Helical" evidence="7">
    <location>
        <begin position="397"/>
        <end position="419"/>
    </location>
</feature>
<feature type="transmembrane region" description="Helical" evidence="7">
    <location>
        <begin position="12"/>
        <end position="30"/>
    </location>
</feature>
<protein>
    <recommendedName>
        <fullName evidence="10">Urea transporter</fullName>
    </recommendedName>
</protein>
<dbReference type="InterPro" id="IPR001734">
    <property type="entry name" value="Na/solute_symporter"/>
</dbReference>
<organism evidence="8 9">
    <name type="scientific">Kwoniella heveanensis BCC8398</name>
    <dbReference type="NCBI Taxonomy" id="1296120"/>
    <lineage>
        <taxon>Eukaryota</taxon>
        <taxon>Fungi</taxon>
        <taxon>Dikarya</taxon>
        <taxon>Basidiomycota</taxon>
        <taxon>Agaricomycotina</taxon>
        <taxon>Tremellomycetes</taxon>
        <taxon>Tremellales</taxon>
        <taxon>Cryptococcaceae</taxon>
        <taxon>Kwoniella</taxon>
    </lineage>
</organism>
<feature type="transmembrane region" description="Helical" evidence="7">
    <location>
        <begin position="453"/>
        <end position="472"/>
    </location>
</feature>
<comment type="similarity">
    <text evidence="2 6">Belongs to the sodium:solute symporter (SSF) (TC 2.A.21) family.</text>
</comment>
<dbReference type="PANTHER" id="PTHR46154">
    <property type="match status" value="1"/>
</dbReference>
<reference evidence="9" key="2">
    <citation type="submission" date="2013-12" db="EMBL/GenBank/DDBJ databases">
        <title>Evolution of pathogenesis and genome organization in the Tremellales.</title>
        <authorList>
            <person name="Cuomo C."/>
            <person name="Litvintseva A."/>
            <person name="Heitman J."/>
            <person name="Chen Y."/>
            <person name="Sun S."/>
            <person name="Springer D."/>
            <person name="Dromer F."/>
            <person name="Young S."/>
            <person name="Zeng Q."/>
            <person name="Chapman S."/>
            <person name="Gujja S."/>
            <person name="Saif S."/>
            <person name="Birren B."/>
        </authorList>
    </citation>
    <scope>NUCLEOTIDE SEQUENCE [LARGE SCALE GENOMIC DNA]</scope>
    <source>
        <strain evidence="9">BCC8398</strain>
    </source>
</reference>
<dbReference type="Pfam" id="PF00474">
    <property type="entry name" value="SSF"/>
    <property type="match status" value="1"/>
</dbReference>
<sequence length="672" mass="71472">MSLLPESAGYATILAGGAFFAVLMNGLTWVQRRYTQFDPARIEEFSSASRSVKTGMLSIGITSAWVWAALFLQTGTLTYLNGVSIPWWFGMGGFVEIAAFAFISSKVKVNAGGASTYLQVAKVRFGTLGHLAYMFAAIVANFVVGSEILIGGAGVISGMTGISPYAAIWLLPTVIVAYVLTGGLRATFVADYLHCCILYTCVLVLVLATYTRGDIIGSPGKLYDLLLAASEVTPQPGNAHSSYLSFRSDGGMYYAITAATSFFGLSFCDQSYWQRSIASRPAGTSKAFIFAGCFFFSAAFAIGSSMGLAARALESNPAFPTYPNPLSLAEIGAGLAGPYASKVILGKAGPAMYTIIAFMATTSALSAQYVAVSTIMSYDVYREYFNKKATNTQLMRVNHIAVVAWAIFLAGIDSVFSHIGLDLNFLFYFMAVCTSGSVLPIGLLMCWTKLNKVGAIVGVIGGLVVGFIGWLVSAVKLEGVINTTTLTASKVILSGSLSALGAGAIFSIAISLLKPASFDFELTRAIGSGHTVSRPVTQTSSGEKEVGSQEVPSIDYEPALAKVEGGGRTAAADADYAEGVKKLEASQTRFRLITAAFLLVILVLIPAPLAGTGVVYTKGLFTLQCVAAATFVFVSTLLIIFWPIVESWKDLSTIFHRFVKNERIDFVREEQD</sequence>
<feature type="transmembrane region" description="Helical" evidence="7">
    <location>
        <begin position="51"/>
        <end position="73"/>
    </location>
</feature>
<evidence type="ECO:0000256" key="2">
    <source>
        <dbReference type="ARBA" id="ARBA00006434"/>
    </source>
</evidence>
<evidence type="ECO:0000256" key="1">
    <source>
        <dbReference type="ARBA" id="ARBA00004141"/>
    </source>
</evidence>
<dbReference type="InterPro" id="IPR038377">
    <property type="entry name" value="Na/Glc_symporter_sf"/>
</dbReference>
<evidence type="ECO:0008006" key="10">
    <source>
        <dbReference type="Google" id="ProtNLM"/>
    </source>
</evidence>
<name>A0A1B9GT83_9TREE</name>
<comment type="subcellular location">
    <subcellularLocation>
        <location evidence="1">Membrane</location>
        <topology evidence="1">Multi-pass membrane protein</topology>
    </subcellularLocation>
</comment>
<feature type="transmembrane region" description="Helical" evidence="7">
    <location>
        <begin position="131"/>
        <end position="156"/>
    </location>
</feature>
<evidence type="ECO:0000256" key="3">
    <source>
        <dbReference type="ARBA" id="ARBA00022692"/>
    </source>
</evidence>
<dbReference type="EMBL" id="KI669501">
    <property type="protein sequence ID" value="OCF34178.1"/>
    <property type="molecule type" value="Genomic_DNA"/>
</dbReference>
<dbReference type="PROSITE" id="PS50283">
    <property type="entry name" value="NA_SOLUT_SYMP_3"/>
    <property type="match status" value="1"/>
</dbReference>
<dbReference type="OrthoDB" id="6132759at2759"/>
<feature type="transmembrane region" description="Helical" evidence="7">
    <location>
        <begin position="351"/>
        <end position="376"/>
    </location>
</feature>
<evidence type="ECO:0000256" key="6">
    <source>
        <dbReference type="RuleBase" id="RU362091"/>
    </source>
</evidence>
<feature type="transmembrane region" description="Helical" evidence="7">
    <location>
        <begin position="425"/>
        <end position="446"/>
    </location>
</feature>
<dbReference type="CDD" id="cd11476">
    <property type="entry name" value="SLC5sbd_DUR3"/>
    <property type="match status" value="1"/>
</dbReference>
<dbReference type="InterPro" id="IPR031155">
    <property type="entry name" value="DUR"/>
</dbReference>
<dbReference type="Gene3D" id="1.20.1730.10">
    <property type="entry name" value="Sodium/glucose cotransporter"/>
    <property type="match status" value="1"/>
</dbReference>
<gene>
    <name evidence="8" type="ORF">I316_04128</name>
</gene>
<feature type="transmembrane region" description="Helical" evidence="7">
    <location>
        <begin position="162"/>
        <end position="180"/>
    </location>
</feature>
<evidence type="ECO:0000256" key="4">
    <source>
        <dbReference type="ARBA" id="ARBA00022989"/>
    </source>
</evidence>
<dbReference type="STRING" id="1296120.A0A1B9GT83"/>
<proteinExistence type="inferred from homology"/>
<evidence type="ECO:0000256" key="7">
    <source>
        <dbReference type="SAM" id="Phobius"/>
    </source>
</evidence>
<accession>A0A1B9GT83</accession>
<feature type="transmembrane region" description="Helical" evidence="7">
    <location>
        <begin position="492"/>
        <end position="513"/>
    </location>
</feature>
<feature type="transmembrane region" description="Helical" evidence="7">
    <location>
        <begin position="85"/>
        <end position="103"/>
    </location>
</feature>
<evidence type="ECO:0000313" key="8">
    <source>
        <dbReference type="EMBL" id="OCF34178.1"/>
    </source>
</evidence>
<keyword evidence="3 7" id="KW-0812">Transmembrane</keyword>
<feature type="transmembrane region" description="Helical" evidence="7">
    <location>
        <begin position="621"/>
        <end position="645"/>
    </location>
</feature>
<feature type="transmembrane region" description="Helical" evidence="7">
    <location>
        <begin position="192"/>
        <end position="210"/>
    </location>
</feature>